<dbReference type="AlphaFoldDB" id="X0U6D3"/>
<protein>
    <submittedName>
        <fullName evidence="1">Uncharacterized protein</fullName>
    </submittedName>
</protein>
<organism evidence="1">
    <name type="scientific">marine sediment metagenome</name>
    <dbReference type="NCBI Taxonomy" id="412755"/>
    <lineage>
        <taxon>unclassified sequences</taxon>
        <taxon>metagenomes</taxon>
        <taxon>ecological metagenomes</taxon>
    </lineage>
</organism>
<sequence length="421" mass="42337">AAVANAATLYMQEYMGGYDEGNQGTWTNIAIDPAPYQTVDLMVSGGELITGAQIYIHIGNGDLVKDEPSFFFAGIDFSGGIFDDGRPVLEGGAGPWSGYEMYLDKWLAFTVGGDAVAANGKIATLTIDGAGYGGGSFPIVLTDGFGTESALIGAAAALQHGLIQPRATSLYTTGWEGDVSTDWSEPTNWGGDVLPSSTTAAWVNTDLRVAHVTGSSEARALIIEGGDVLVESGGQLQVADKAFVVGSSLTVENGGTFSAVEELNTAGTTDFQAGATVDVPLINVTGGATTIAGGVMAVEPTINATGGTATGSNTKVTTLVVAGGTVNGSFISSNTTTPAFEIESGTVNATLGPDPGAPTDVPSLRKSGTGTAALNGVLTLDSMSVETGTLNLGTALTIDSISVAAGATVNGVQVEVNGELS</sequence>
<comment type="caution">
    <text evidence="1">The sequence shown here is derived from an EMBL/GenBank/DDBJ whole genome shotgun (WGS) entry which is preliminary data.</text>
</comment>
<reference evidence="1" key="1">
    <citation type="journal article" date="2014" name="Front. Microbiol.">
        <title>High frequency of phylogenetically diverse reductive dehalogenase-homologous genes in deep subseafloor sedimentary metagenomes.</title>
        <authorList>
            <person name="Kawai M."/>
            <person name="Futagami T."/>
            <person name="Toyoda A."/>
            <person name="Takaki Y."/>
            <person name="Nishi S."/>
            <person name="Hori S."/>
            <person name="Arai W."/>
            <person name="Tsubouchi T."/>
            <person name="Morono Y."/>
            <person name="Uchiyama I."/>
            <person name="Ito T."/>
            <person name="Fujiyama A."/>
            <person name="Inagaki F."/>
            <person name="Takami H."/>
        </authorList>
    </citation>
    <scope>NUCLEOTIDE SEQUENCE</scope>
    <source>
        <strain evidence="1">Expedition CK06-06</strain>
    </source>
</reference>
<feature type="non-terminal residue" evidence="1">
    <location>
        <position position="421"/>
    </location>
</feature>
<accession>X0U6D3</accession>
<proteinExistence type="predicted"/>
<feature type="non-terminal residue" evidence="1">
    <location>
        <position position="1"/>
    </location>
</feature>
<name>X0U6D3_9ZZZZ</name>
<dbReference type="EMBL" id="BARS01006176">
    <property type="protein sequence ID" value="GAF84045.1"/>
    <property type="molecule type" value="Genomic_DNA"/>
</dbReference>
<gene>
    <name evidence="1" type="ORF">S01H1_12073</name>
</gene>
<evidence type="ECO:0000313" key="1">
    <source>
        <dbReference type="EMBL" id="GAF84045.1"/>
    </source>
</evidence>